<protein>
    <submittedName>
        <fullName evidence="1">Uncharacterized protein</fullName>
    </submittedName>
</protein>
<evidence type="ECO:0000313" key="1">
    <source>
        <dbReference type="EMBL" id="KAK1127563.1"/>
    </source>
</evidence>
<reference evidence="1" key="1">
    <citation type="submission" date="2021-10" db="EMBL/GenBank/DDBJ databases">
        <title>Melipona bicolor Genome sequencing and assembly.</title>
        <authorList>
            <person name="Araujo N.S."/>
            <person name="Arias M.C."/>
        </authorList>
    </citation>
    <scope>NUCLEOTIDE SEQUENCE</scope>
    <source>
        <strain evidence="1">USP_2M_L1-L4_2017</strain>
        <tissue evidence="1">Whole body</tissue>
    </source>
</reference>
<proteinExistence type="predicted"/>
<dbReference type="EMBL" id="JAHYIQ010000012">
    <property type="protein sequence ID" value="KAK1127563.1"/>
    <property type="molecule type" value="Genomic_DNA"/>
</dbReference>
<gene>
    <name evidence="1" type="ORF">K0M31_004095</name>
</gene>
<name>A0AA40FY63_9HYME</name>
<accession>A0AA40FY63</accession>
<dbReference type="Proteomes" id="UP001177670">
    <property type="component" value="Unassembled WGS sequence"/>
</dbReference>
<dbReference type="AlphaFoldDB" id="A0AA40FY63"/>
<sequence>MIAARCPPVATGLQWIDHENRDEQSLRMFSDQTTMRATMQEGFTTAAANTKTVSRALENFENNQTQVAMVGSSCKQD</sequence>
<evidence type="ECO:0000313" key="2">
    <source>
        <dbReference type="Proteomes" id="UP001177670"/>
    </source>
</evidence>
<comment type="caution">
    <text evidence="1">The sequence shown here is derived from an EMBL/GenBank/DDBJ whole genome shotgun (WGS) entry which is preliminary data.</text>
</comment>
<keyword evidence="2" id="KW-1185">Reference proteome</keyword>
<organism evidence="1 2">
    <name type="scientific">Melipona bicolor</name>
    <dbReference type="NCBI Taxonomy" id="60889"/>
    <lineage>
        <taxon>Eukaryota</taxon>
        <taxon>Metazoa</taxon>
        <taxon>Ecdysozoa</taxon>
        <taxon>Arthropoda</taxon>
        <taxon>Hexapoda</taxon>
        <taxon>Insecta</taxon>
        <taxon>Pterygota</taxon>
        <taxon>Neoptera</taxon>
        <taxon>Endopterygota</taxon>
        <taxon>Hymenoptera</taxon>
        <taxon>Apocrita</taxon>
        <taxon>Aculeata</taxon>
        <taxon>Apoidea</taxon>
        <taxon>Anthophila</taxon>
        <taxon>Apidae</taxon>
        <taxon>Melipona</taxon>
    </lineage>
</organism>